<proteinExistence type="predicted"/>
<feature type="transmembrane region" description="Helical" evidence="1">
    <location>
        <begin position="14"/>
        <end position="32"/>
    </location>
</feature>
<protein>
    <recommendedName>
        <fullName evidence="4">Amidase</fullName>
    </recommendedName>
</protein>
<keyword evidence="1" id="KW-1133">Transmembrane helix</keyword>
<dbReference type="RefSeq" id="WP_310770657.1">
    <property type="nucleotide sequence ID" value="NZ_CP134050.1"/>
</dbReference>
<organism evidence="2 3">
    <name type="scientific">Brevibacillus brevis</name>
    <name type="common">Bacillus brevis</name>
    <dbReference type="NCBI Taxonomy" id="1393"/>
    <lineage>
        <taxon>Bacteria</taxon>
        <taxon>Bacillati</taxon>
        <taxon>Bacillota</taxon>
        <taxon>Bacilli</taxon>
        <taxon>Bacillales</taxon>
        <taxon>Paenibacillaceae</taxon>
        <taxon>Brevibacillus</taxon>
    </lineage>
</organism>
<dbReference type="EMBL" id="CP134050">
    <property type="protein sequence ID" value="WNC16211.1"/>
    <property type="molecule type" value="Genomic_DNA"/>
</dbReference>
<name>A0ABY9T830_BREBE</name>
<accession>A0ABY9T830</accession>
<keyword evidence="1" id="KW-0812">Transmembrane</keyword>
<evidence type="ECO:0000313" key="2">
    <source>
        <dbReference type="EMBL" id="WNC16211.1"/>
    </source>
</evidence>
<dbReference type="Proteomes" id="UP001256827">
    <property type="component" value="Chromosome"/>
</dbReference>
<evidence type="ECO:0000313" key="3">
    <source>
        <dbReference type="Proteomes" id="UP001256827"/>
    </source>
</evidence>
<evidence type="ECO:0008006" key="4">
    <source>
        <dbReference type="Google" id="ProtNLM"/>
    </source>
</evidence>
<keyword evidence="3" id="KW-1185">Reference proteome</keyword>
<sequence length="309" mass="34659">MLTLRWARSGFHPIWGWLAGAVCVTIVVLLLLGNRPSPVRATWIWDARLISSQAEEIVSFARQNDINLIYLHIEPTRVSPQQYRSFIQAASRASVRVEALGGDPGWALAANRESIGELVAWVKAYNRTAGADERFSGIHVDIEPYLLQEWKENQKDVASEWMRNIVYLVAETKKDSALSVSADLPFWIDSVTVPDGSEKLSNWMLERLDSITLMAYRNHAQGPNGIVDIVQKIVADADTLGKGSVVVGVNILESQEGENVSFHQMGTQEMESELAILQEELGDRPSFAGSAVHDYESWFHASRREEQRR</sequence>
<reference evidence="2 3" key="1">
    <citation type="submission" date="2023-09" db="EMBL/GenBank/DDBJ databases">
        <title>Complete Genome and Methylome dissection of Bacillus brevis NEB573 original source of BbsI restriction endonuclease.</title>
        <authorList>
            <person name="Fomenkov A."/>
            <person name="Roberts R.D."/>
        </authorList>
    </citation>
    <scope>NUCLEOTIDE SEQUENCE [LARGE SCALE GENOMIC DNA]</scope>
    <source>
        <strain evidence="2 3">NEB573</strain>
    </source>
</reference>
<evidence type="ECO:0000256" key="1">
    <source>
        <dbReference type="SAM" id="Phobius"/>
    </source>
</evidence>
<gene>
    <name evidence="2" type="ORF">RGB73_07805</name>
</gene>
<keyword evidence="1" id="KW-0472">Membrane</keyword>